<dbReference type="Proteomes" id="UP000199409">
    <property type="component" value="Unassembled WGS sequence"/>
</dbReference>
<dbReference type="SUPFAM" id="SSF50692">
    <property type="entry name" value="ADC-like"/>
    <property type="match status" value="1"/>
</dbReference>
<proteinExistence type="predicted"/>
<evidence type="ECO:0000256" key="4">
    <source>
        <dbReference type="ARBA" id="ARBA00022729"/>
    </source>
</evidence>
<dbReference type="STRING" id="37625.SAMN05660420_03005"/>
<keyword evidence="7" id="KW-0411">Iron-sulfur</keyword>
<dbReference type="InterPro" id="IPR006657">
    <property type="entry name" value="MoPterin_dinucl-bd_dom"/>
</dbReference>
<keyword evidence="3" id="KW-0479">Metal-binding</keyword>
<keyword evidence="6" id="KW-0408">Iron</keyword>
<evidence type="ECO:0000259" key="9">
    <source>
        <dbReference type="SMART" id="SM00926"/>
    </source>
</evidence>
<evidence type="ECO:0000256" key="7">
    <source>
        <dbReference type="ARBA" id="ARBA00023014"/>
    </source>
</evidence>
<name>A0A1H4DJY1_9BACT</name>
<dbReference type="RefSeq" id="WP_092350296.1">
    <property type="nucleotide sequence ID" value="NZ_FNQN01000010.1"/>
</dbReference>
<dbReference type="GO" id="GO:0016491">
    <property type="term" value="F:oxidoreductase activity"/>
    <property type="evidence" value="ECO:0007669"/>
    <property type="project" value="UniProtKB-KW"/>
</dbReference>
<evidence type="ECO:0000256" key="6">
    <source>
        <dbReference type="ARBA" id="ARBA00023004"/>
    </source>
</evidence>
<dbReference type="Gene3D" id="3.40.50.740">
    <property type="match status" value="1"/>
</dbReference>
<reference evidence="10 11" key="1">
    <citation type="submission" date="2016-10" db="EMBL/GenBank/DDBJ databases">
        <authorList>
            <person name="de Groot N.N."/>
        </authorList>
    </citation>
    <scope>NUCLEOTIDE SEQUENCE [LARGE SCALE GENOMIC DNA]</scope>
    <source>
        <strain evidence="10 11">DSM 7343</strain>
    </source>
</reference>
<dbReference type="InterPro" id="IPR006963">
    <property type="entry name" value="Mopterin_OxRdtase_4Fe-4S_dom"/>
</dbReference>
<dbReference type="AlphaFoldDB" id="A0A1H4DJY1"/>
<dbReference type="GO" id="GO:0051539">
    <property type="term" value="F:4 iron, 4 sulfur cluster binding"/>
    <property type="evidence" value="ECO:0007669"/>
    <property type="project" value="UniProtKB-KW"/>
</dbReference>
<evidence type="ECO:0000256" key="8">
    <source>
        <dbReference type="SAM" id="SignalP"/>
    </source>
</evidence>
<keyword evidence="2" id="KW-0500">Molybdenum</keyword>
<dbReference type="InterPro" id="IPR050612">
    <property type="entry name" value="Prok_Mopterin_Oxidored"/>
</dbReference>
<accession>A0A1H4DJY1</accession>
<dbReference type="Pfam" id="PF01568">
    <property type="entry name" value="Molydop_binding"/>
    <property type="match status" value="1"/>
</dbReference>
<evidence type="ECO:0000256" key="5">
    <source>
        <dbReference type="ARBA" id="ARBA00023002"/>
    </source>
</evidence>
<protein>
    <submittedName>
        <fullName evidence="10">Molybdopterin oxidoreductase</fullName>
    </submittedName>
</protein>
<gene>
    <name evidence="10" type="ORF">SAMN05660420_03005</name>
</gene>
<dbReference type="PANTHER" id="PTHR43742:SF9">
    <property type="entry name" value="TETRATHIONATE REDUCTASE SUBUNIT A"/>
    <property type="match status" value="1"/>
</dbReference>
<dbReference type="Gene3D" id="3.40.228.10">
    <property type="entry name" value="Dimethylsulfoxide Reductase, domain 2"/>
    <property type="match status" value="1"/>
</dbReference>
<keyword evidence="1" id="KW-0004">4Fe-4S</keyword>
<dbReference type="GO" id="GO:0043546">
    <property type="term" value="F:molybdopterin cofactor binding"/>
    <property type="evidence" value="ECO:0007669"/>
    <property type="project" value="InterPro"/>
</dbReference>
<dbReference type="PANTHER" id="PTHR43742">
    <property type="entry name" value="TRIMETHYLAMINE-N-OXIDE REDUCTASE"/>
    <property type="match status" value="1"/>
</dbReference>
<keyword evidence="5" id="KW-0560">Oxidoreductase</keyword>
<keyword evidence="11" id="KW-1185">Reference proteome</keyword>
<dbReference type="OrthoDB" id="9810782at2"/>
<dbReference type="Gene3D" id="2.40.40.20">
    <property type="match status" value="1"/>
</dbReference>
<feature type="signal peptide" evidence="8">
    <location>
        <begin position="1"/>
        <end position="27"/>
    </location>
</feature>
<evidence type="ECO:0000256" key="1">
    <source>
        <dbReference type="ARBA" id="ARBA00022485"/>
    </source>
</evidence>
<dbReference type="Gene3D" id="3.30.200.210">
    <property type="match status" value="1"/>
</dbReference>
<evidence type="ECO:0000256" key="3">
    <source>
        <dbReference type="ARBA" id="ARBA00022723"/>
    </source>
</evidence>
<dbReference type="InterPro" id="IPR009010">
    <property type="entry name" value="Asp_de-COase-like_dom_sf"/>
</dbReference>
<keyword evidence="4 8" id="KW-0732">Signal</keyword>
<dbReference type="GO" id="GO:0046872">
    <property type="term" value="F:metal ion binding"/>
    <property type="evidence" value="ECO:0007669"/>
    <property type="project" value="UniProtKB-KW"/>
</dbReference>
<evidence type="ECO:0000313" key="11">
    <source>
        <dbReference type="Proteomes" id="UP000199409"/>
    </source>
</evidence>
<organism evidence="10 11">
    <name type="scientific">Desulfuromusa kysingii</name>
    <dbReference type="NCBI Taxonomy" id="37625"/>
    <lineage>
        <taxon>Bacteria</taxon>
        <taxon>Pseudomonadati</taxon>
        <taxon>Thermodesulfobacteriota</taxon>
        <taxon>Desulfuromonadia</taxon>
        <taxon>Desulfuromonadales</taxon>
        <taxon>Geopsychrobacteraceae</taxon>
        <taxon>Desulfuromusa</taxon>
    </lineage>
</organism>
<sequence length="1018" mass="111589">MDRRKFISKLGAAAGVGAVAIANSAHASKKENEIPEPPLSSVAKNALPPEFKVDEVTGEITQTPGQRTAFQRCFGCFDNCGLRVRVDEKTDKILRLSGNPYCENNNGAPLDLKVPVKEAFKRLTGDAGLANRATTCGRGTAATDAVDDERRITQVLKRAGKRGEGKWQTIPYEQALEEIVEGGDLFGEGKVAGLREIRQLDKEAAPGQPEFGSAANHLCTTYLSEHAPRSDFYTRFMYSSWGTRNVGKKSAYCGAQQRLGLALAAVDPLQGAWHAHPDWKEAEYAIFLGTSPGNSGNSLNSLGRQLADARVDNKLKYISVDPLLRTTPSANTGGEWVPIKPGRDTPFLFALMRLIFENHWYNASHLATPNASAAKLKGELHHTNASHLVIMDPSHPRHGKFLRCSDLGMATNNPVVFDNKTGKVADAETVRDGELFVDAELEDGSGKKVKVQSSLSIMRAEAMRTSLSDYAEATGISEAKLKQIAKDFTSHGRRSCVMLSTASNSADGFVTGWMTGMLNTLIGSHHAKGGAAYWHGFHRGSKGDRYELSKVEGGFSKKQLGISASREGKYELSTEYKTKLAKGQSPYPAKSPWMQIAPVGHAGEMLTSHANSDPYRFRAFFCWRNNVTYGNSGLSQKVIESLKDPKLLGLSVGIDCHLNETTSLCDYIIPDLSAHEEYAADRMWGAEMKGFSAGAPVVNPRTVKDKQGRHVCMERFLIDVALMLKLPGFGKNAIKAKDGRMVDLFTLEDWNARYLANTAMLCQNLPQVTKEDMRWSGAERAMQPLNDKLTATERAAVAAVLSRGGYYENVSRYSGDFLSGHKGRCLRIYNEAVTDYIHAYSGQPYPGIPTYRPNHFWNGDSWEQHWSQKEFPLLFSSYKSVIRSPYSVAFKRTAEFSPTNYVYMNVHTAQEFGLKSGDKVRITSPSGQHTDGELQTDDGVVKGAISVSTGFGHTRGFGGDERIIDGKVIQAIKERATGTSVNPMLPTDPTRSGASLLLDYWTGCTARHGVSVKVTKLS</sequence>
<evidence type="ECO:0000313" key="10">
    <source>
        <dbReference type="EMBL" id="SEA73024.1"/>
    </source>
</evidence>
<feature type="domain" description="4Fe-4S Mo/W bis-MGD-type" evidence="9">
    <location>
        <begin position="66"/>
        <end position="148"/>
    </location>
</feature>
<feature type="chain" id="PRO_5011485048" evidence="8">
    <location>
        <begin position="28"/>
        <end position="1018"/>
    </location>
</feature>
<dbReference type="EMBL" id="FNQN01000010">
    <property type="protein sequence ID" value="SEA73024.1"/>
    <property type="molecule type" value="Genomic_DNA"/>
</dbReference>
<dbReference type="SMART" id="SM00926">
    <property type="entry name" value="Molybdop_Fe4S4"/>
    <property type="match status" value="1"/>
</dbReference>
<dbReference type="SUPFAM" id="SSF53706">
    <property type="entry name" value="Formate dehydrogenase/DMSO reductase, domains 1-3"/>
    <property type="match status" value="1"/>
</dbReference>
<evidence type="ECO:0000256" key="2">
    <source>
        <dbReference type="ARBA" id="ARBA00022505"/>
    </source>
</evidence>